<name>A0A6G7J5X1_9FLAO</name>
<dbReference type="RefSeq" id="WP_166249573.1">
    <property type="nucleotide sequence ID" value="NZ_CP049616.1"/>
</dbReference>
<dbReference type="EMBL" id="CP049616">
    <property type="protein sequence ID" value="QII46196.1"/>
    <property type="molecule type" value="Genomic_DNA"/>
</dbReference>
<reference evidence="1 2" key="1">
    <citation type="submission" date="2020-02" db="EMBL/GenBank/DDBJ databases">
        <title>Complete genome of Muricauda sp. 501str8.</title>
        <authorList>
            <person name="Dong B."/>
            <person name="Zhu S."/>
            <person name="Yang J."/>
            <person name="Chen J."/>
        </authorList>
    </citation>
    <scope>NUCLEOTIDE SEQUENCE [LARGE SCALE GENOMIC DNA]</scope>
    <source>
        <strain evidence="1 2">501str8</strain>
    </source>
</reference>
<evidence type="ECO:0000313" key="1">
    <source>
        <dbReference type="EMBL" id="QII46196.1"/>
    </source>
</evidence>
<protein>
    <submittedName>
        <fullName evidence="1">Uncharacterized protein</fullName>
    </submittedName>
</protein>
<sequence>MGEGKFGGPGTDGILKATTITGKNADCPEENTLLPINEEDEKIINNLTGKAKCVYDKLKSSNGNLFNETIGAFIDDPEYNLTLKTGNCITTNDACTNPGDLNNIVITLEDVNQSPIGIAALILHEAIHAELYRYVSRFKSGEDPNNRARLFQLYKFYKEQELGIGNIQHVYMTENYINPIAVSLRSLDGNKYPLDYYKSFAWDGLREWDANNLLSMEMNNDYYSYRNTVINNSNLDCN</sequence>
<evidence type="ECO:0000313" key="2">
    <source>
        <dbReference type="Proteomes" id="UP000502928"/>
    </source>
</evidence>
<dbReference type="AlphaFoldDB" id="A0A6G7J5X1"/>
<organism evidence="1 2">
    <name type="scientific">Flagellimonas oceani</name>
    <dbReference type="NCBI Taxonomy" id="2698672"/>
    <lineage>
        <taxon>Bacteria</taxon>
        <taxon>Pseudomonadati</taxon>
        <taxon>Bacteroidota</taxon>
        <taxon>Flavobacteriia</taxon>
        <taxon>Flavobacteriales</taxon>
        <taxon>Flavobacteriaceae</taxon>
        <taxon>Flagellimonas</taxon>
    </lineage>
</organism>
<dbReference type="Proteomes" id="UP000502928">
    <property type="component" value="Chromosome"/>
</dbReference>
<proteinExistence type="predicted"/>
<gene>
    <name evidence="1" type="ORF">GVT53_16420</name>
</gene>
<accession>A0A6G7J5X1</accession>
<dbReference type="KEGG" id="mut:GVT53_16420"/>
<keyword evidence="2" id="KW-1185">Reference proteome</keyword>